<gene>
    <name evidence="1" type="primary">GFRAL</name>
    <name evidence="1" type="ORF">CM83_32986</name>
</gene>
<organism evidence="1">
    <name type="scientific">Lygus hesperus</name>
    <name type="common">Western plant bug</name>
    <dbReference type="NCBI Taxonomy" id="30085"/>
    <lineage>
        <taxon>Eukaryota</taxon>
        <taxon>Metazoa</taxon>
        <taxon>Ecdysozoa</taxon>
        <taxon>Arthropoda</taxon>
        <taxon>Hexapoda</taxon>
        <taxon>Insecta</taxon>
        <taxon>Pterygota</taxon>
        <taxon>Neoptera</taxon>
        <taxon>Paraneoptera</taxon>
        <taxon>Hemiptera</taxon>
        <taxon>Heteroptera</taxon>
        <taxon>Panheteroptera</taxon>
        <taxon>Cimicomorpha</taxon>
        <taxon>Miridae</taxon>
        <taxon>Mirini</taxon>
        <taxon>Lygus</taxon>
    </lineage>
</organism>
<protein>
    <submittedName>
        <fullName evidence="1">GDNF family receptor alpha-like protein</fullName>
    </submittedName>
</protein>
<dbReference type="AlphaFoldDB" id="A0A0A9WPG2"/>
<reference evidence="1" key="2">
    <citation type="submission" date="2014-07" db="EMBL/GenBank/DDBJ databases">
        <authorList>
            <person name="Hull J."/>
        </authorList>
    </citation>
    <scope>NUCLEOTIDE SEQUENCE</scope>
</reference>
<keyword evidence="1" id="KW-0675">Receptor</keyword>
<accession>A0A0A9WPG2</accession>
<name>A0A0A9WPG2_LYGHE</name>
<proteinExistence type="predicted"/>
<dbReference type="EMBL" id="GBHO01035211">
    <property type="protein sequence ID" value="JAG08393.1"/>
    <property type="molecule type" value="Transcribed_RNA"/>
</dbReference>
<sequence>MHRRESATGYLKRKAPDDLTVQPSKLSALELEEMGDIETVDKNSLLCRRALYRAKRKVWLKLPRGLPELHKAISNLPEDELTTNGSEHFLLLKRGFYPSKCKVLGWK</sequence>
<reference evidence="1" key="1">
    <citation type="journal article" date="2014" name="PLoS ONE">
        <title>Transcriptome-Based Identification of ABC Transporters in the Western Tarnished Plant Bug Lygus hesperus.</title>
        <authorList>
            <person name="Hull J.J."/>
            <person name="Chaney K."/>
            <person name="Geib S.M."/>
            <person name="Fabrick J.A."/>
            <person name="Brent C.S."/>
            <person name="Walsh D."/>
            <person name="Lavine L.C."/>
        </authorList>
    </citation>
    <scope>NUCLEOTIDE SEQUENCE</scope>
</reference>
<evidence type="ECO:0000313" key="1">
    <source>
        <dbReference type="EMBL" id="JAG08393.1"/>
    </source>
</evidence>